<evidence type="ECO:0000313" key="2">
    <source>
        <dbReference type="Proteomes" id="UP000554482"/>
    </source>
</evidence>
<evidence type="ECO:0000313" key="1">
    <source>
        <dbReference type="EMBL" id="KAF5207578.1"/>
    </source>
</evidence>
<organism evidence="1 2">
    <name type="scientific">Thalictrum thalictroides</name>
    <name type="common">Rue-anemone</name>
    <name type="synonym">Anemone thalictroides</name>
    <dbReference type="NCBI Taxonomy" id="46969"/>
    <lineage>
        <taxon>Eukaryota</taxon>
        <taxon>Viridiplantae</taxon>
        <taxon>Streptophyta</taxon>
        <taxon>Embryophyta</taxon>
        <taxon>Tracheophyta</taxon>
        <taxon>Spermatophyta</taxon>
        <taxon>Magnoliopsida</taxon>
        <taxon>Ranunculales</taxon>
        <taxon>Ranunculaceae</taxon>
        <taxon>Thalictroideae</taxon>
        <taxon>Thalictrum</taxon>
    </lineage>
</organism>
<accession>A0A7J6XF68</accession>
<dbReference type="EMBL" id="JABWDY010001241">
    <property type="protein sequence ID" value="KAF5207578.1"/>
    <property type="molecule type" value="Genomic_DNA"/>
</dbReference>
<comment type="caution">
    <text evidence="1">The sequence shown here is derived from an EMBL/GenBank/DDBJ whole genome shotgun (WGS) entry which is preliminary data.</text>
</comment>
<proteinExistence type="predicted"/>
<keyword evidence="2" id="KW-1185">Reference proteome</keyword>
<dbReference type="Proteomes" id="UP000554482">
    <property type="component" value="Unassembled WGS sequence"/>
</dbReference>
<dbReference type="AlphaFoldDB" id="A0A7J6XF68"/>
<protein>
    <submittedName>
        <fullName evidence="1">Uncharacterized protein</fullName>
    </submittedName>
</protein>
<sequence length="111" mass="12247">MSLGYTLLIITGSTGTTFWNSTVDCVASSTILNGVLREGWSFPVRSGYACHHHQSHHPEALLIEQGMISVGLLVNLATTSSIGRTWANSLECLQAEWQENHRIMCFNKPKS</sequence>
<reference evidence="1 2" key="1">
    <citation type="submission" date="2020-06" db="EMBL/GenBank/DDBJ databases">
        <title>Transcriptomic and genomic resources for Thalictrum thalictroides and T. hernandezii: Facilitating candidate gene discovery in an emerging model plant lineage.</title>
        <authorList>
            <person name="Arias T."/>
            <person name="Riano-Pachon D.M."/>
            <person name="Di Stilio V.S."/>
        </authorList>
    </citation>
    <scope>NUCLEOTIDE SEQUENCE [LARGE SCALE GENOMIC DNA]</scope>
    <source>
        <strain evidence="2">cv. WT478/WT964</strain>
        <tissue evidence="1">Leaves</tissue>
    </source>
</reference>
<gene>
    <name evidence="1" type="ORF">FRX31_002836</name>
</gene>
<name>A0A7J6XF68_THATH</name>